<dbReference type="Proteomes" id="UP000828941">
    <property type="component" value="Chromosome 9"/>
</dbReference>
<name>A0ACB9MIA0_BAUVA</name>
<keyword evidence="2" id="KW-1185">Reference proteome</keyword>
<gene>
    <name evidence="1" type="ORF">L6164_023348</name>
</gene>
<organism evidence="1 2">
    <name type="scientific">Bauhinia variegata</name>
    <name type="common">Purple orchid tree</name>
    <name type="synonym">Phanera variegata</name>
    <dbReference type="NCBI Taxonomy" id="167791"/>
    <lineage>
        <taxon>Eukaryota</taxon>
        <taxon>Viridiplantae</taxon>
        <taxon>Streptophyta</taxon>
        <taxon>Embryophyta</taxon>
        <taxon>Tracheophyta</taxon>
        <taxon>Spermatophyta</taxon>
        <taxon>Magnoliopsida</taxon>
        <taxon>eudicotyledons</taxon>
        <taxon>Gunneridae</taxon>
        <taxon>Pentapetalae</taxon>
        <taxon>rosids</taxon>
        <taxon>fabids</taxon>
        <taxon>Fabales</taxon>
        <taxon>Fabaceae</taxon>
        <taxon>Cercidoideae</taxon>
        <taxon>Cercideae</taxon>
        <taxon>Bauhiniinae</taxon>
        <taxon>Bauhinia</taxon>
    </lineage>
</organism>
<comment type="caution">
    <text evidence="1">The sequence shown here is derived from an EMBL/GenBank/DDBJ whole genome shotgun (WGS) entry which is preliminary data.</text>
</comment>
<accession>A0ACB9MIA0</accession>
<proteinExistence type="predicted"/>
<reference evidence="1 2" key="1">
    <citation type="journal article" date="2022" name="DNA Res.">
        <title>Chromosomal-level genome assembly of the orchid tree Bauhinia variegata (Leguminosae; Cercidoideae) supports the allotetraploid origin hypothesis of Bauhinia.</title>
        <authorList>
            <person name="Zhong Y."/>
            <person name="Chen Y."/>
            <person name="Zheng D."/>
            <person name="Pang J."/>
            <person name="Liu Y."/>
            <person name="Luo S."/>
            <person name="Meng S."/>
            <person name="Qian L."/>
            <person name="Wei D."/>
            <person name="Dai S."/>
            <person name="Zhou R."/>
        </authorList>
    </citation>
    <scope>NUCLEOTIDE SEQUENCE [LARGE SCALE GENOMIC DNA]</scope>
    <source>
        <strain evidence="1">BV-YZ2020</strain>
    </source>
</reference>
<sequence length="430" mass="49517">MEVTKMSSSISSATNPSKLENLPEELKTDILLRLPKKDLSRMMCTAKPWRQLITRNCITKIAPFTTHIAELEDALLLRLEEKEEPSNRVTHGGKVLLLTRVTDTTYPDLIALLKWCSNIMQCDVTFSVEKLIDYCNGLFLFCHKGGNPETLRVNFYYYYVINPLTRQCIAIYKPNAGTKMYSYAALAYHPSESSFFKIVQFRRTGYIKVFSSESGSWEILRYELPEQVTEAKWERKSVYLRGAVYRVSNSGHLVKFLVNAQESVGDQAKAIELPAGCKLPRANMCVGVKNNEIVLALSEGHFLRIWGLKESYGGEECSSYWDLQHEVENLFILRISSLCRLVAIHPHLESVYFMSRCNMCCYCYDARRVDHRNLKVRSAEFNWDFAFAFPLFECTVPFTCCLRKRFPGIFKWIAIPESCRRLEADLPRGV</sequence>
<dbReference type="EMBL" id="CM039434">
    <property type="protein sequence ID" value="KAI4323767.1"/>
    <property type="molecule type" value="Genomic_DNA"/>
</dbReference>
<evidence type="ECO:0000313" key="1">
    <source>
        <dbReference type="EMBL" id="KAI4323767.1"/>
    </source>
</evidence>
<evidence type="ECO:0000313" key="2">
    <source>
        <dbReference type="Proteomes" id="UP000828941"/>
    </source>
</evidence>
<protein>
    <submittedName>
        <fullName evidence="1">Uncharacterized protein</fullName>
    </submittedName>
</protein>